<evidence type="ECO:0000313" key="2">
    <source>
        <dbReference type="Proteomes" id="UP000185812"/>
    </source>
</evidence>
<sequence>MRVIVNSTPLIALSLTNHLELLQILYDEIIVPTSVYREIVMQGRGRPGSDAVARAAWLQVREPKAKTPWPPILLGLDQGEIEVLLLAQELQADWVLIDERLGRKTAEALGLRVKGTLGVLLAAYRGRLLSKQEAEQAVQTLMHHSIRVSSRLIQWFKEQLTEE</sequence>
<evidence type="ECO:0000313" key="1">
    <source>
        <dbReference type="EMBL" id="SHK08608.1"/>
    </source>
</evidence>
<organism evidence="1 2">
    <name type="scientific">Rhodothermus profundi</name>
    <dbReference type="NCBI Taxonomy" id="633813"/>
    <lineage>
        <taxon>Bacteria</taxon>
        <taxon>Pseudomonadati</taxon>
        <taxon>Rhodothermota</taxon>
        <taxon>Rhodothermia</taxon>
        <taxon>Rhodothermales</taxon>
        <taxon>Rhodothermaceae</taxon>
        <taxon>Rhodothermus</taxon>
    </lineage>
</organism>
<dbReference type="Proteomes" id="UP000185812">
    <property type="component" value="Unassembled WGS sequence"/>
</dbReference>
<reference evidence="2" key="1">
    <citation type="submission" date="2016-11" db="EMBL/GenBank/DDBJ databases">
        <authorList>
            <person name="Varghese N."/>
            <person name="Submissions S."/>
        </authorList>
    </citation>
    <scope>NUCLEOTIDE SEQUENCE [LARGE SCALE GENOMIC DNA]</scope>
    <source>
        <strain evidence="2">DSM 22212</strain>
    </source>
</reference>
<dbReference type="PANTHER" id="PTHR39550:SF1">
    <property type="entry name" value="SLL0658 PROTEIN"/>
    <property type="match status" value="1"/>
</dbReference>
<dbReference type="Pfam" id="PF11848">
    <property type="entry name" value="DUF3368"/>
    <property type="match status" value="1"/>
</dbReference>
<dbReference type="STRING" id="633813.SAMN04488087_0225"/>
<gene>
    <name evidence="1" type="ORF">SAMN04488087_0225</name>
</gene>
<dbReference type="InterPro" id="IPR021799">
    <property type="entry name" value="PIN-like_prokaryotic"/>
</dbReference>
<name>A0A1M6PL35_9BACT</name>
<dbReference type="OrthoDB" id="764457at2"/>
<proteinExistence type="predicted"/>
<dbReference type="PANTHER" id="PTHR39550">
    <property type="entry name" value="SLL0658 PROTEIN"/>
    <property type="match status" value="1"/>
</dbReference>
<keyword evidence="2" id="KW-1185">Reference proteome</keyword>
<accession>A0A1M6PL35</accession>
<protein>
    <submittedName>
        <fullName evidence="1">Predicted nucleic acid-binding protein, contains PIN domain</fullName>
    </submittedName>
</protein>
<dbReference type="EMBL" id="FRAU01000001">
    <property type="protein sequence ID" value="SHK08608.1"/>
    <property type="molecule type" value="Genomic_DNA"/>
</dbReference>
<dbReference type="AlphaFoldDB" id="A0A1M6PL35"/>